<sequence>MSVTKEQQQIMCVLEDTATLLQKTQINLEKCPKARLTKGYIEARINIIDGYWKTFKETHQELVKITPKELKRTLPYFLNEEFFVYEELYNVMQGDLKDMLSSMAEAYINAKSLHSFHNSSQQSDTLVHLPKIQIPTFHGNYEVWPAFKELFTSLLHYLKTSLAGEAESLLKHIQVTSSNYLIAWDILNTRYGNKRLLLNSTMNRLFNQKKMATQSAIHLKSLLDTTMECLHNFETLNIPTASWDPIIIFLLVQKLDPETHKCWEEYAYKEKSENKMPTWSNFKKFIESKFRTLELVTTNTKEFKQVKEHSFHVAISETRKVCFMCHENHTLSHCQDFIQMETKERRKYVKNKHLCFNCLIPGHTVYKCKLRVSCQICNRRHHSLLHETKNTECAALSSTPEPIGSQHVAREGEVQVNTMIASHLTSSEKTALLATAMVGISNEQGDTTQLRVLIDQGSQASFISQRAARLLNLKELPVQGSVAGMGCTKVGIQNVVQLQIRSQWEDNYVLPVQAYVMSKKLTTKIPAKTIYTQSWPHLSNLNLADPFYFAPGSIDLLLGVKEYVQILEHGLIKGSPGTPCAQKTRLGWIVFGEICENPREETYFVMHHQIDIERQEKKDYSNIHSNQEERLHNYKQTKSN</sequence>
<evidence type="ECO:0000313" key="1">
    <source>
        <dbReference type="EMBL" id="KAJ0179087.1"/>
    </source>
</evidence>
<gene>
    <name evidence="1" type="ORF">K1T71_004799</name>
</gene>
<keyword evidence="2" id="KW-1185">Reference proteome</keyword>
<dbReference type="Proteomes" id="UP000824533">
    <property type="component" value="Linkage Group LG08"/>
</dbReference>
<proteinExistence type="predicted"/>
<accession>A0ACC1D5G3</accession>
<name>A0ACC1D5G3_9NEOP</name>
<dbReference type="EMBL" id="CM034394">
    <property type="protein sequence ID" value="KAJ0179087.1"/>
    <property type="molecule type" value="Genomic_DNA"/>
</dbReference>
<evidence type="ECO:0000313" key="2">
    <source>
        <dbReference type="Proteomes" id="UP000824533"/>
    </source>
</evidence>
<comment type="caution">
    <text evidence="1">The sequence shown here is derived from an EMBL/GenBank/DDBJ whole genome shotgun (WGS) entry which is preliminary data.</text>
</comment>
<protein>
    <submittedName>
        <fullName evidence="1">Uncharacterized protein</fullName>
    </submittedName>
</protein>
<organism evidence="1 2">
    <name type="scientific">Dendrolimus kikuchii</name>
    <dbReference type="NCBI Taxonomy" id="765133"/>
    <lineage>
        <taxon>Eukaryota</taxon>
        <taxon>Metazoa</taxon>
        <taxon>Ecdysozoa</taxon>
        <taxon>Arthropoda</taxon>
        <taxon>Hexapoda</taxon>
        <taxon>Insecta</taxon>
        <taxon>Pterygota</taxon>
        <taxon>Neoptera</taxon>
        <taxon>Endopterygota</taxon>
        <taxon>Lepidoptera</taxon>
        <taxon>Glossata</taxon>
        <taxon>Ditrysia</taxon>
        <taxon>Bombycoidea</taxon>
        <taxon>Lasiocampidae</taxon>
        <taxon>Dendrolimus</taxon>
    </lineage>
</organism>
<reference evidence="1 2" key="1">
    <citation type="journal article" date="2021" name="Front. Genet.">
        <title>Chromosome-Level Genome Assembly Reveals Significant Gene Expansion in the Toll and IMD Signaling Pathways of Dendrolimus kikuchii.</title>
        <authorList>
            <person name="Zhou J."/>
            <person name="Wu P."/>
            <person name="Xiong Z."/>
            <person name="Liu N."/>
            <person name="Zhao N."/>
            <person name="Ji M."/>
            <person name="Qiu Y."/>
            <person name="Yang B."/>
        </authorList>
    </citation>
    <scope>NUCLEOTIDE SEQUENCE [LARGE SCALE GENOMIC DNA]</scope>
    <source>
        <strain evidence="1">Ann1</strain>
    </source>
</reference>